<keyword evidence="3" id="KW-1185">Reference proteome</keyword>
<dbReference type="OrthoDB" id="5381562at2759"/>
<dbReference type="SUPFAM" id="SSF55486">
    <property type="entry name" value="Metalloproteases ('zincins'), catalytic domain"/>
    <property type="match status" value="1"/>
</dbReference>
<evidence type="ECO:0000313" key="2">
    <source>
        <dbReference type="EMBL" id="PGH16323.1"/>
    </source>
</evidence>
<evidence type="ECO:0008006" key="4">
    <source>
        <dbReference type="Google" id="ProtNLM"/>
    </source>
</evidence>
<protein>
    <recommendedName>
        <fullName evidence="4">Lysine-specific metallo-endopeptidase domain-containing protein</fullName>
    </recommendedName>
</protein>
<comment type="caution">
    <text evidence="2">The sequence shown here is derived from an EMBL/GenBank/DDBJ whole genome shotgun (WGS) entry which is preliminary data.</text>
</comment>
<evidence type="ECO:0000256" key="1">
    <source>
        <dbReference type="SAM" id="SignalP"/>
    </source>
</evidence>
<organism evidence="2 3">
    <name type="scientific">Helicocarpus griseus UAMH5409</name>
    <dbReference type="NCBI Taxonomy" id="1447875"/>
    <lineage>
        <taxon>Eukaryota</taxon>
        <taxon>Fungi</taxon>
        <taxon>Dikarya</taxon>
        <taxon>Ascomycota</taxon>
        <taxon>Pezizomycotina</taxon>
        <taxon>Eurotiomycetes</taxon>
        <taxon>Eurotiomycetidae</taxon>
        <taxon>Onygenales</taxon>
        <taxon>Ajellomycetaceae</taxon>
        <taxon>Helicocarpus</taxon>
    </lineage>
</organism>
<proteinExistence type="predicted"/>
<keyword evidence="1" id="KW-0732">Signal</keyword>
<reference evidence="2 3" key="1">
    <citation type="submission" date="2017-10" db="EMBL/GenBank/DDBJ databases">
        <title>Comparative genomics in systemic dimorphic fungi from Ajellomycetaceae.</title>
        <authorList>
            <person name="Munoz J.F."/>
            <person name="Mcewen J.G."/>
            <person name="Clay O.K."/>
            <person name="Cuomo C.A."/>
        </authorList>
    </citation>
    <scope>NUCLEOTIDE SEQUENCE [LARGE SCALE GENOMIC DNA]</scope>
    <source>
        <strain evidence="2 3">UAMH5409</strain>
    </source>
</reference>
<dbReference type="Proteomes" id="UP000223968">
    <property type="component" value="Unassembled WGS sequence"/>
</dbReference>
<feature type="signal peptide" evidence="1">
    <location>
        <begin position="1"/>
        <end position="20"/>
    </location>
</feature>
<sequence>MHLPIQLISALLALGATVHAKPIRTASNLDSYTLSKRVDDYARDIIDCNEQQTVVVKRGLVEVSGLAVVAYGELTAGDESRWKKNKGYTHYFKESDYEKAKAAYNALLQPDFAYVIQCLDDIPDCKNSLAFTDPTPESYEGAGHERGVRKVKLCPGFFEEKRTQRTLPSATDKEGVEEFCRNQESKKVMDFEVAGHTLLHELTHLDSFGLKAGYPEEEYKNSEMEYKYHGTVDWKPSSNPGNA</sequence>
<dbReference type="GO" id="GO:0008237">
    <property type="term" value="F:metallopeptidase activity"/>
    <property type="evidence" value="ECO:0007669"/>
    <property type="project" value="InterPro"/>
</dbReference>
<dbReference type="Gene3D" id="3.40.390.10">
    <property type="entry name" value="Collagenase (Catalytic Domain)"/>
    <property type="match status" value="1"/>
</dbReference>
<accession>A0A2B7Y5L8</accession>
<dbReference type="AlphaFoldDB" id="A0A2B7Y5L8"/>
<gene>
    <name evidence="2" type="ORF">AJ79_01865</name>
</gene>
<dbReference type="InterPro" id="IPR024079">
    <property type="entry name" value="MetalloPept_cat_dom_sf"/>
</dbReference>
<feature type="chain" id="PRO_5012654246" description="Lysine-specific metallo-endopeptidase domain-containing protein" evidence="1">
    <location>
        <begin position="21"/>
        <end position="243"/>
    </location>
</feature>
<dbReference type="STRING" id="1447875.A0A2B7Y5L8"/>
<evidence type="ECO:0000313" key="3">
    <source>
        <dbReference type="Proteomes" id="UP000223968"/>
    </source>
</evidence>
<dbReference type="EMBL" id="PDNB01000018">
    <property type="protein sequence ID" value="PGH16323.1"/>
    <property type="molecule type" value="Genomic_DNA"/>
</dbReference>
<name>A0A2B7Y5L8_9EURO</name>